<dbReference type="Pfam" id="PF07804">
    <property type="entry name" value="HipA_C"/>
    <property type="match status" value="1"/>
</dbReference>
<proteinExistence type="inferred from homology"/>
<accession>A0A5P2HAA6</accession>
<keyword evidence="3" id="KW-0418">Kinase</keyword>
<dbReference type="PANTHER" id="PTHR37419:SF8">
    <property type="entry name" value="TOXIN YJJJ"/>
    <property type="match status" value="1"/>
</dbReference>
<evidence type="ECO:0000259" key="4">
    <source>
        <dbReference type="Pfam" id="PF07804"/>
    </source>
</evidence>
<dbReference type="InterPro" id="IPR052028">
    <property type="entry name" value="HipA_Ser/Thr_kinase"/>
</dbReference>
<keyword evidence="2" id="KW-0808">Transferase</keyword>
<sequence length="426" mass="46372">MATVPIWAWPPGQDAPLHAADLTVDRASSRFAYCADYLDRAEARPLDPLELRPVRSARGIAIRGADGLPGVIRDAKPAGYGADRLAAQAGTPLSALQLLELGVPDGVGAVEACIDIERKLAWRPKGLDELRPLVEELDAAAPSSRALRRLNEDLATSAGGERPKTTLVHDGRLWLAKMQDRGDRPALPAREFVTMELARAAGLDVAPVELVTFGSHQVLLAERFDRAGDPYRPQRKLYASAHTVLGLRLDAVRGDPHRSYLAFGDRLRVWARGRDDLPRQLRELWQRMVFNALVGNIDDHPLNHGLLHDGSLEKGWHLSPAFDITPAANIVSQPIGEGPALAMATGKDGSSRTSAARLIDAASHFGVDTDTAADWISATAILVASRWESMLRQAAMPISEDAARLDRLIADARTAFAYSEWFAERT</sequence>
<dbReference type="GO" id="GO:0004674">
    <property type="term" value="F:protein serine/threonine kinase activity"/>
    <property type="evidence" value="ECO:0007669"/>
    <property type="project" value="TreeGrafter"/>
</dbReference>
<name>A0A5P2HAA6_9BURK</name>
<evidence type="ECO:0000313" key="6">
    <source>
        <dbReference type="Proteomes" id="UP000322822"/>
    </source>
</evidence>
<feature type="domain" description="HipA-like C-terminal" evidence="4">
    <location>
        <begin position="156"/>
        <end position="387"/>
    </location>
</feature>
<gene>
    <name evidence="5" type="ORF">FOB72_18780</name>
</gene>
<reference evidence="5 6" key="1">
    <citation type="submission" date="2019-09" db="EMBL/GenBank/DDBJ databases">
        <title>FDA dAtabase for Regulatory Grade micrObial Sequences (FDA-ARGOS): Supporting development and validation of Infectious Disease Dx tests.</title>
        <authorList>
            <person name="Sciortino C."/>
            <person name="Tallon L."/>
            <person name="Sadzewicz L."/>
            <person name="Vavikolanu K."/>
            <person name="Mehta A."/>
            <person name="Aluvathingal J."/>
            <person name="Nadendla S."/>
            <person name="Nandy P."/>
            <person name="Geyer C."/>
            <person name="Yan Y."/>
            <person name="Sichtig H."/>
        </authorList>
    </citation>
    <scope>NUCLEOTIDE SEQUENCE [LARGE SCALE GENOMIC DNA]</scope>
    <source>
        <strain evidence="5 6">FDAARGOS_664</strain>
    </source>
</reference>
<dbReference type="OrthoDB" id="9805913at2"/>
<dbReference type="AlphaFoldDB" id="A0A5P2HAA6"/>
<evidence type="ECO:0000313" key="5">
    <source>
        <dbReference type="EMBL" id="QET04199.1"/>
    </source>
</evidence>
<dbReference type="InterPro" id="IPR012893">
    <property type="entry name" value="HipA-like_C"/>
</dbReference>
<comment type="similarity">
    <text evidence="1">Belongs to the HipA Ser/Thr kinase family.</text>
</comment>
<evidence type="ECO:0000256" key="3">
    <source>
        <dbReference type="ARBA" id="ARBA00022777"/>
    </source>
</evidence>
<dbReference type="GO" id="GO:0005829">
    <property type="term" value="C:cytosol"/>
    <property type="evidence" value="ECO:0007669"/>
    <property type="project" value="TreeGrafter"/>
</dbReference>
<evidence type="ECO:0000256" key="2">
    <source>
        <dbReference type="ARBA" id="ARBA00022679"/>
    </source>
</evidence>
<evidence type="ECO:0000256" key="1">
    <source>
        <dbReference type="ARBA" id="ARBA00010164"/>
    </source>
</evidence>
<dbReference type="EMBL" id="CP044067">
    <property type="protein sequence ID" value="QET04199.1"/>
    <property type="molecule type" value="Genomic_DNA"/>
</dbReference>
<dbReference type="Proteomes" id="UP000322822">
    <property type="component" value="Chromosome 2"/>
</dbReference>
<dbReference type="RefSeq" id="WP_150374261.1">
    <property type="nucleotide sequence ID" value="NZ_CP044067.1"/>
</dbReference>
<dbReference type="PANTHER" id="PTHR37419">
    <property type="entry name" value="SERINE/THREONINE-PROTEIN KINASE TOXIN HIPA"/>
    <property type="match status" value="1"/>
</dbReference>
<protein>
    <submittedName>
        <fullName evidence="5">HipA domain-containing protein</fullName>
    </submittedName>
</protein>
<dbReference type="Gene3D" id="1.10.1070.20">
    <property type="match status" value="1"/>
</dbReference>
<organism evidence="5 6">
    <name type="scientific">Cupriavidus pauculus</name>
    <dbReference type="NCBI Taxonomy" id="82633"/>
    <lineage>
        <taxon>Bacteria</taxon>
        <taxon>Pseudomonadati</taxon>
        <taxon>Pseudomonadota</taxon>
        <taxon>Betaproteobacteria</taxon>
        <taxon>Burkholderiales</taxon>
        <taxon>Burkholderiaceae</taxon>
        <taxon>Cupriavidus</taxon>
    </lineage>
</organism>